<name>A0A4Z2EFI5_9TELE</name>
<dbReference type="EMBL" id="SRLO01008242">
    <property type="protein sequence ID" value="TNN27475.1"/>
    <property type="molecule type" value="Genomic_DNA"/>
</dbReference>
<keyword evidence="2" id="KW-1185">Reference proteome</keyword>
<accession>A0A4Z2EFI5</accession>
<dbReference type="AlphaFoldDB" id="A0A4Z2EFI5"/>
<sequence>MANQGLGSVNVGARACHQLGLFTVAMLDIADYGNRKATENLLDLPTIVKDLCSSYLTCSLSNGSTPDPGNSKVFECPNCAREFDTERVCRCMSEAYTGSHTQGELLRRV</sequence>
<evidence type="ECO:0000313" key="2">
    <source>
        <dbReference type="Proteomes" id="UP000314294"/>
    </source>
</evidence>
<evidence type="ECO:0000313" key="1">
    <source>
        <dbReference type="EMBL" id="TNN27475.1"/>
    </source>
</evidence>
<proteinExistence type="predicted"/>
<protein>
    <submittedName>
        <fullName evidence="1">Uncharacterized protein</fullName>
    </submittedName>
</protein>
<comment type="caution">
    <text evidence="1">The sequence shown here is derived from an EMBL/GenBank/DDBJ whole genome shotgun (WGS) entry which is preliminary data.</text>
</comment>
<gene>
    <name evidence="1" type="ORF">EYF80_062382</name>
</gene>
<reference evidence="1 2" key="1">
    <citation type="submission" date="2019-03" db="EMBL/GenBank/DDBJ databases">
        <title>First draft genome of Liparis tanakae, snailfish: a comprehensive survey of snailfish specific genes.</title>
        <authorList>
            <person name="Kim W."/>
            <person name="Song I."/>
            <person name="Jeong J.-H."/>
            <person name="Kim D."/>
            <person name="Kim S."/>
            <person name="Ryu S."/>
            <person name="Song J.Y."/>
            <person name="Lee S.K."/>
        </authorList>
    </citation>
    <scope>NUCLEOTIDE SEQUENCE [LARGE SCALE GENOMIC DNA]</scope>
    <source>
        <tissue evidence="1">Muscle</tissue>
    </source>
</reference>
<dbReference type="Proteomes" id="UP000314294">
    <property type="component" value="Unassembled WGS sequence"/>
</dbReference>
<organism evidence="1 2">
    <name type="scientific">Liparis tanakae</name>
    <name type="common">Tanaka's snailfish</name>
    <dbReference type="NCBI Taxonomy" id="230148"/>
    <lineage>
        <taxon>Eukaryota</taxon>
        <taxon>Metazoa</taxon>
        <taxon>Chordata</taxon>
        <taxon>Craniata</taxon>
        <taxon>Vertebrata</taxon>
        <taxon>Euteleostomi</taxon>
        <taxon>Actinopterygii</taxon>
        <taxon>Neopterygii</taxon>
        <taxon>Teleostei</taxon>
        <taxon>Neoteleostei</taxon>
        <taxon>Acanthomorphata</taxon>
        <taxon>Eupercaria</taxon>
        <taxon>Perciformes</taxon>
        <taxon>Cottioidei</taxon>
        <taxon>Cottales</taxon>
        <taxon>Liparidae</taxon>
        <taxon>Liparis</taxon>
    </lineage>
</organism>